<sequence length="87" mass="9190">MSDADGFTPIPGYGGMSPKDVVRVHAAERARVAQETADREAAETARDVAAAQMRADVQAARENLAQALMDAGKSPVEVARYMAETGL</sequence>
<accession>A0A239JRW6</accession>
<dbReference type="AlphaFoldDB" id="A0A239JRW6"/>
<dbReference type="EMBL" id="FZOR01000015">
    <property type="protein sequence ID" value="SNT08272.1"/>
    <property type="molecule type" value="Genomic_DNA"/>
</dbReference>
<reference evidence="1 2" key="1">
    <citation type="submission" date="2017-06" db="EMBL/GenBank/DDBJ databases">
        <authorList>
            <person name="Kim H.J."/>
            <person name="Triplett B.A."/>
        </authorList>
    </citation>
    <scope>NUCLEOTIDE SEQUENCE [LARGE SCALE GENOMIC DNA]</scope>
    <source>
        <strain evidence="1 2">DSM 44715</strain>
    </source>
</reference>
<evidence type="ECO:0000313" key="2">
    <source>
        <dbReference type="Proteomes" id="UP000198318"/>
    </source>
</evidence>
<protein>
    <submittedName>
        <fullName evidence="1">Uncharacterized protein</fullName>
    </submittedName>
</protein>
<dbReference type="Proteomes" id="UP000198318">
    <property type="component" value="Unassembled WGS sequence"/>
</dbReference>
<keyword evidence="2" id="KW-1185">Reference proteome</keyword>
<name>A0A239JRW6_9ACTN</name>
<organism evidence="1 2">
    <name type="scientific">Actinomadura meyerae</name>
    <dbReference type="NCBI Taxonomy" id="240840"/>
    <lineage>
        <taxon>Bacteria</taxon>
        <taxon>Bacillati</taxon>
        <taxon>Actinomycetota</taxon>
        <taxon>Actinomycetes</taxon>
        <taxon>Streptosporangiales</taxon>
        <taxon>Thermomonosporaceae</taxon>
        <taxon>Actinomadura</taxon>
    </lineage>
</organism>
<gene>
    <name evidence="1" type="ORF">SAMN05443665_1015137</name>
</gene>
<evidence type="ECO:0000313" key="1">
    <source>
        <dbReference type="EMBL" id="SNT08272.1"/>
    </source>
</evidence>
<dbReference type="RefSeq" id="WP_089327138.1">
    <property type="nucleotide sequence ID" value="NZ_FZOR01000015.1"/>
</dbReference>
<proteinExistence type="predicted"/>